<proteinExistence type="predicted"/>
<sequence>MTILPTALGLGRQLVQTDRHLASALALAHERDLAWAEQRRQEQRGRVTFSQPVTSPVQVSLLPEVPAQGEEQCEQHGLSDASSRSNAIETISNPPIPGDPAPSVDALFARVNSFAKTRGFGVIKAHGMIRPGQRSR</sequence>
<name>A0A9P9D4S6_9HYPO</name>
<gene>
    <name evidence="2" type="ORF">B0J13DRAFT_461214</name>
</gene>
<comment type="caution">
    <text evidence="2">The sequence shown here is derived from an EMBL/GenBank/DDBJ whole genome shotgun (WGS) entry which is preliminary data.</text>
</comment>
<dbReference type="AlphaFoldDB" id="A0A9P9D4S6"/>
<keyword evidence="3" id="KW-1185">Reference proteome</keyword>
<dbReference type="OrthoDB" id="4922674at2759"/>
<feature type="region of interest" description="Disordered" evidence="1">
    <location>
        <begin position="74"/>
        <end position="99"/>
    </location>
</feature>
<evidence type="ECO:0000313" key="2">
    <source>
        <dbReference type="EMBL" id="KAH7112599.1"/>
    </source>
</evidence>
<dbReference type="Proteomes" id="UP000717696">
    <property type="component" value="Unassembled WGS sequence"/>
</dbReference>
<dbReference type="EMBL" id="JAGMUU010000050">
    <property type="protein sequence ID" value="KAH7112599.1"/>
    <property type="molecule type" value="Genomic_DNA"/>
</dbReference>
<accession>A0A9P9D4S6</accession>
<protein>
    <submittedName>
        <fullName evidence="2">Uncharacterized protein</fullName>
    </submittedName>
</protein>
<organism evidence="2 3">
    <name type="scientific">Dactylonectria estremocensis</name>
    <dbReference type="NCBI Taxonomy" id="1079267"/>
    <lineage>
        <taxon>Eukaryota</taxon>
        <taxon>Fungi</taxon>
        <taxon>Dikarya</taxon>
        <taxon>Ascomycota</taxon>
        <taxon>Pezizomycotina</taxon>
        <taxon>Sordariomycetes</taxon>
        <taxon>Hypocreomycetidae</taxon>
        <taxon>Hypocreales</taxon>
        <taxon>Nectriaceae</taxon>
        <taxon>Dactylonectria</taxon>
    </lineage>
</organism>
<evidence type="ECO:0000313" key="3">
    <source>
        <dbReference type="Proteomes" id="UP000717696"/>
    </source>
</evidence>
<feature type="non-terminal residue" evidence="2">
    <location>
        <position position="136"/>
    </location>
</feature>
<reference evidence="2" key="1">
    <citation type="journal article" date="2021" name="Nat. Commun.">
        <title>Genetic determinants of endophytism in the Arabidopsis root mycobiome.</title>
        <authorList>
            <person name="Mesny F."/>
            <person name="Miyauchi S."/>
            <person name="Thiergart T."/>
            <person name="Pickel B."/>
            <person name="Atanasova L."/>
            <person name="Karlsson M."/>
            <person name="Huettel B."/>
            <person name="Barry K.W."/>
            <person name="Haridas S."/>
            <person name="Chen C."/>
            <person name="Bauer D."/>
            <person name="Andreopoulos W."/>
            <person name="Pangilinan J."/>
            <person name="LaButti K."/>
            <person name="Riley R."/>
            <person name="Lipzen A."/>
            <person name="Clum A."/>
            <person name="Drula E."/>
            <person name="Henrissat B."/>
            <person name="Kohler A."/>
            <person name="Grigoriev I.V."/>
            <person name="Martin F.M."/>
            <person name="Hacquard S."/>
        </authorList>
    </citation>
    <scope>NUCLEOTIDE SEQUENCE</scope>
    <source>
        <strain evidence="2">MPI-CAGE-AT-0021</strain>
    </source>
</reference>
<feature type="compositionally biased region" description="Polar residues" evidence="1">
    <location>
        <begin position="80"/>
        <end position="93"/>
    </location>
</feature>
<evidence type="ECO:0000256" key="1">
    <source>
        <dbReference type="SAM" id="MobiDB-lite"/>
    </source>
</evidence>